<dbReference type="SMART" id="SM00852">
    <property type="entry name" value="MoCF_biosynth"/>
    <property type="match status" value="1"/>
</dbReference>
<comment type="cofactor">
    <cofactor evidence="7">
        <name>Mg(2+)</name>
        <dbReference type="ChEBI" id="CHEBI:18420"/>
    </cofactor>
</comment>
<evidence type="ECO:0000256" key="4">
    <source>
        <dbReference type="ARBA" id="ARBA00022505"/>
    </source>
</evidence>
<keyword evidence="10" id="KW-1185">Reference proteome</keyword>
<accession>A0A853EVJ7</accession>
<sequence length="430" mass="43374">MDHDSLLEPSWADAHAAAYAAARPVPAERVPLVEAVGRVLAEPAVSLMDLPRSTTSAMDGWVVSGETGPWELVGSSLAGHPMRRALAPGTAAVIATGGVVPAGAFGVLRRELGSVRTADGRAWTEGDGPAWVHADPPADGPPAEPAAGSHVRPAGLEAAQADVLVAPGRVLTPPQVGLAAMAGNDGLTVHRPVTAALLVMGDEVRHDGLPGEGEVRDAFAPQLPHLARMLGLVTGPATFVADTLDAAVEAIRACEADVVLTTGGTAAGPADYLHRALTVLGAELVVDTVAMRPGHPVLLARLQDGRSLVGLPGNPLSAMAGVLTIVRPLALGLRGLPPVVLGRAVTAGAVGAPAHDSRLVPYVRVPDVDGLGGLLERDVAAGTTRGVLARPTAWLGSGMLRGLAGADGVLVVPPGGVQAGAVVPDLPLPW</sequence>
<keyword evidence="7 9" id="KW-0808">Transferase</keyword>
<evidence type="ECO:0000259" key="8">
    <source>
        <dbReference type="SMART" id="SM00852"/>
    </source>
</evidence>
<dbReference type="InterPro" id="IPR005110">
    <property type="entry name" value="MoeA_linker/N"/>
</dbReference>
<organism evidence="9 10">
    <name type="scientific">Sanguibacter inulinus</name>
    <dbReference type="NCBI Taxonomy" id="60922"/>
    <lineage>
        <taxon>Bacteria</taxon>
        <taxon>Bacillati</taxon>
        <taxon>Actinomycetota</taxon>
        <taxon>Actinomycetes</taxon>
        <taxon>Micrococcales</taxon>
        <taxon>Sanguibacteraceae</taxon>
        <taxon>Sanguibacter</taxon>
    </lineage>
</organism>
<evidence type="ECO:0000256" key="5">
    <source>
        <dbReference type="ARBA" id="ARBA00023150"/>
    </source>
</evidence>
<dbReference type="UniPathway" id="UPA00344"/>
<comment type="catalytic activity">
    <reaction evidence="6">
        <text>adenylyl-molybdopterin + molybdate = Mo-molybdopterin + AMP + H(+)</text>
        <dbReference type="Rhea" id="RHEA:35047"/>
        <dbReference type="ChEBI" id="CHEBI:15378"/>
        <dbReference type="ChEBI" id="CHEBI:36264"/>
        <dbReference type="ChEBI" id="CHEBI:62727"/>
        <dbReference type="ChEBI" id="CHEBI:71302"/>
        <dbReference type="ChEBI" id="CHEBI:456215"/>
        <dbReference type="EC" id="2.10.1.1"/>
    </reaction>
</comment>
<keyword evidence="7" id="KW-0460">Magnesium</keyword>
<comment type="similarity">
    <text evidence="3 7">Belongs to the MoeA family.</text>
</comment>
<dbReference type="Gene3D" id="2.170.190.11">
    <property type="entry name" value="Molybdopterin biosynthesis moea protein, domain 3"/>
    <property type="match status" value="1"/>
</dbReference>
<comment type="pathway">
    <text evidence="2 7">Cofactor biosynthesis; molybdopterin biosynthesis.</text>
</comment>
<evidence type="ECO:0000256" key="3">
    <source>
        <dbReference type="ARBA" id="ARBA00010763"/>
    </source>
</evidence>
<dbReference type="PANTHER" id="PTHR10192">
    <property type="entry name" value="MOLYBDOPTERIN BIOSYNTHESIS PROTEIN"/>
    <property type="match status" value="1"/>
</dbReference>
<dbReference type="PANTHER" id="PTHR10192:SF5">
    <property type="entry name" value="GEPHYRIN"/>
    <property type="match status" value="1"/>
</dbReference>
<evidence type="ECO:0000256" key="1">
    <source>
        <dbReference type="ARBA" id="ARBA00002901"/>
    </source>
</evidence>
<proteinExistence type="inferred from homology"/>
<gene>
    <name evidence="9" type="ORF">HZZ10_14650</name>
</gene>
<evidence type="ECO:0000256" key="2">
    <source>
        <dbReference type="ARBA" id="ARBA00005046"/>
    </source>
</evidence>
<evidence type="ECO:0000313" key="10">
    <source>
        <dbReference type="Proteomes" id="UP000561011"/>
    </source>
</evidence>
<dbReference type="InterPro" id="IPR005111">
    <property type="entry name" value="MoeA_C_domain_IV"/>
</dbReference>
<comment type="function">
    <text evidence="1 7">Catalyzes the insertion of molybdate into adenylated molybdopterin with the concomitant release of AMP.</text>
</comment>
<dbReference type="Gene3D" id="3.40.980.10">
    <property type="entry name" value="MoaB/Mog-like domain"/>
    <property type="match status" value="1"/>
</dbReference>
<keyword evidence="7" id="KW-0479">Metal-binding</keyword>
<dbReference type="Proteomes" id="UP000561011">
    <property type="component" value="Unassembled WGS sequence"/>
</dbReference>
<dbReference type="RefSeq" id="WP_179914058.1">
    <property type="nucleotide sequence ID" value="NZ_JACBYE010000042.1"/>
</dbReference>
<evidence type="ECO:0000256" key="7">
    <source>
        <dbReference type="RuleBase" id="RU365090"/>
    </source>
</evidence>
<dbReference type="InterPro" id="IPR001453">
    <property type="entry name" value="MoaB/Mog_dom"/>
</dbReference>
<comment type="caution">
    <text evidence="9">The sequence shown here is derived from an EMBL/GenBank/DDBJ whole genome shotgun (WGS) entry which is preliminary data.</text>
</comment>
<keyword evidence="5 7" id="KW-0501">Molybdenum cofactor biosynthesis</keyword>
<dbReference type="CDD" id="cd00887">
    <property type="entry name" value="MoeA"/>
    <property type="match status" value="1"/>
</dbReference>
<name>A0A853EVJ7_9MICO</name>
<dbReference type="InterPro" id="IPR036688">
    <property type="entry name" value="MoeA_C_domain_IV_sf"/>
</dbReference>
<dbReference type="Pfam" id="PF03454">
    <property type="entry name" value="MoeA_C"/>
    <property type="match status" value="1"/>
</dbReference>
<protein>
    <recommendedName>
        <fullName evidence="7">Molybdopterin molybdenumtransferase</fullName>
        <ecNumber evidence="7">2.10.1.1</ecNumber>
    </recommendedName>
</protein>
<dbReference type="SUPFAM" id="SSF53218">
    <property type="entry name" value="Molybdenum cofactor biosynthesis proteins"/>
    <property type="match status" value="1"/>
</dbReference>
<reference evidence="9 10" key="1">
    <citation type="submission" date="2020-07" db="EMBL/GenBank/DDBJ databases">
        <title>MOT database genomes.</title>
        <authorList>
            <person name="Joseph S."/>
            <person name="Aduse-Opoku J."/>
            <person name="Hashim A."/>
            <person name="Wade W."/>
            <person name="Curtis M."/>
        </authorList>
    </citation>
    <scope>NUCLEOTIDE SEQUENCE [LARGE SCALE GENOMIC DNA]</scope>
    <source>
        <strain evidence="9 10">DSM 100099</strain>
    </source>
</reference>
<dbReference type="GO" id="GO:0046872">
    <property type="term" value="F:metal ion binding"/>
    <property type="evidence" value="ECO:0007669"/>
    <property type="project" value="UniProtKB-UniRule"/>
</dbReference>
<dbReference type="SUPFAM" id="SSF63867">
    <property type="entry name" value="MoeA C-terminal domain-like"/>
    <property type="match status" value="1"/>
</dbReference>
<dbReference type="InterPro" id="IPR038987">
    <property type="entry name" value="MoeA-like"/>
</dbReference>
<dbReference type="InterPro" id="IPR036425">
    <property type="entry name" value="MoaB/Mog-like_dom_sf"/>
</dbReference>
<evidence type="ECO:0000313" key="9">
    <source>
        <dbReference type="EMBL" id="NYS94756.1"/>
    </source>
</evidence>
<dbReference type="Gene3D" id="3.90.105.10">
    <property type="entry name" value="Molybdopterin biosynthesis moea protein, domain 2"/>
    <property type="match status" value="1"/>
</dbReference>
<dbReference type="EC" id="2.10.1.1" evidence="7"/>
<dbReference type="SUPFAM" id="SSF63882">
    <property type="entry name" value="MoeA N-terminal region -like"/>
    <property type="match status" value="1"/>
</dbReference>
<evidence type="ECO:0000256" key="6">
    <source>
        <dbReference type="ARBA" id="ARBA00047317"/>
    </source>
</evidence>
<dbReference type="Gene3D" id="2.40.340.10">
    <property type="entry name" value="MoeA, C-terminal, domain IV"/>
    <property type="match status" value="1"/>
</dbReference>
<dbReference type="Pfam" id="PF00994">
    <property type="entry name" value="MoCF_biosynth"/>
    <property type="match status" value="1"/>
</dbReference>
<dbReference type="InterPro" id="IPR036135">
    <property type="entry name" value="MoeA_linker/N_sf"/>
</dbReference>
<dbReference type="Pfam" id="PF03453">
    <property type="entry name" value="MoeA_N"/>
    <property type="match status" value="1"/>
</dbReference>
<feature type="domain" description="MoaB/Mog" evidence="8">
    <location>
        <begin position="196"/>
        <end position="332"/>
    </location>
</feature>
<dbReference type="EMBL" id="JACBYE010000042">
    <property type="protein sequence ID" value="NYS94756.1"/>
    <property type="molecule type" value="Genomic_DNA"/>
</dbReference>
<dbReference type="GO" id="GO:0006777">
    <property type="term" value="P:Mo-molybdopterin cofactor biosynthetic process"/>
    <property type="evidence" value="ECO:0007669"/>
    <property type="project" value="UniProtKB-UniRule"/>
</dbReference>
<dbReference type="GO" id="GO:0061599">
    <property type="term" value="F:molybdopterin molybdotransferase activity"/>
    <property type="evidence" value="ECO:0007669"/>
    <property type="project" value="UniProtKB-UniRule"/>
</dbReference>
<dbReference type="AlphaFoldDB" id="A0A853EVJ7"/>
<dbReference type="GO" id="GO:0005829">
    <property type="term" value="C:cytosol"/>
    <property type="evidence" value="ECO:0007669"/>
    <property type="project" value="TreeGrafter"/>
</dbReference>
<keyword evidence="4 7" id="KW-0500">Molybdenum</keyword>